<dbReference type="SMART" id="SM00353">
    <property type="entry name" value="HLH"/>
    <property type="match status" value="1"/>
</dbReference>
<organism evidence="4">
    <name type="scientific">Podocoryna carnea</name>
    <name type="common">Hydrozoan</name>
    <dbReference type="NCBI Taxonomy" id="6096"/>
    <lineage>
        <taxon>Eukaryota</taxon>
        <taxon>Metazoa</taxon>
        <taxon>Cnidaria</taxon>
        <taxon>Hydrozoa</taxon>
        <taxon>Hydroidolina</taxon>
        <taxon>Anthoathecata</taxon>
        <taxon>Filifera</taxon>
        <taxon>Hydractiniidae</taxon>
        <taxon>Podocoryna</taxon>
    </lineage>
</organism>
<sequence>MTSAFHYSETSAFSPITYDIYECIPPPSTNSISIDLLSPINEYENRQAQQNFVDQWVANLHQSNYEPGLPFSLLAYPYLHECLGEPGFIRKRNERERMRVRNVNEGYARLRDHLPLEPTEKRLSKVETLRGAIKYIRLLETLLKDQESPSKDRKENAEEEKQYEKMRKSYSEKDSTRLA</sequence>
<dbReference type="Pfam" id="PF00010">
    <property type="entry name" value="HLH"/>
    <property type="match status" value="1"/>
</dbReference>
<dbReference type="GO" id="GO:0032502">
    <property type="term" value="P:developmental process"/>
    <property type="evidence" value="ECO:0007669"/>
    <property type="project" value="TreeGrafter"/>
</dbReference>
<accession>Q6W8W2</accession>
<dbReference type="InterPro" id="IPR050283">
    <property type="entry name" value="E-box_TF_Regulators"/>
</dbReference>
<dbReference type="GO" id="GO:0000981">
    <property type="term" value="F:DNA-binding transcription factor activity, RNA polymerase II-specific"/>
    <property type="evidence" value="ECO:0007669"/>
    <property type="project" value="TreeGrafter"/>
</dbReference>
<reference evidence="4" key="1">
    <citation type="journal article" date="2004" name="Dev. Biol.">
        <title>Developmental and evolutionary aspects of the basic helix-loop-helix transcription factors Atonal-like 1 and Achaete-scute homolog 2 in the jellyfish.</title>
        <authorList>
            <person name="Seipel K."/>
            <person name="Yanze N."/>
            <person name="Schmid V."/>
        </authorList>
    </citation>
    <scope>NUCLEOTIDE SEQUENCE</scope>
</reference>
<dbReference type="PANTHER" id="PTHR23349">
    <property type="entry name" value="BASIC HELIX-LOOP-HELIX TRANSCRIPTION FACTOR, TWIST"/>
    <property type="match status" value="1"/>
</dbReference>
<dbReference type="InterPro" id="IPR011598">
    <property type="entry name" value="bHLH_dom"/>
</dbReference>
<feature type="domain" description="BHLH" evidence="3">
    <location>
        <begin position="87"/>
        <end position="139"/>
    </location>
</feature>
<dbReference type="GO" id="GO:0000977">
    <property type="term" value="F:RNA polymerase II transcription regulatory region sequence-specific DNA binding"/>
    <property type="evidence" value="ECO:0007669"/>
    <property type="project" value="TreeGrafter"/>
</dbReference>
<evidence type="ECO:0000313" key="4">
    <source>
        <dbReference type="EMBL" id="AAQ75376.1"/>
    </source>
</evidence>
<evidence type="ECO:0000259" key="3">
    <source>
        <dbReference type="PROSITE" id="PS50888"/>
    </source>
</evidence>
<evidence type="ECO:0000256" key="1">
    <source>
        <dbReference type="ARBA" id="ARBA00023125"/>
    </source>
</evidence>
<dbReference type="CDD" id="cd19724">
    <property type="entry name" value="bHLH_TS_ASCL3_like"/>
    <property type="match status" value="1"/>
</dbReference>
<keyword evidence="1" id="KW-0238">DNA-binding</keyword>
<dbReference type="InterPro" id="IPR036638">
    <property type="entry name" value="HLH_DNA-bd_sf"/>
</dbReference>
<dbReference type="Gene3D" id="4.10.280.10">
    <property type="entry name" value="Helix-loop-helix DNA-binding domain"/>
    <property type="match status" value="1"/>
</dbReference>
<proteinExistence type="evidence at transcript level"/>
<dbReference type="GO" id="GO:0046983">
    <property type="term" value="F:protein dimerization activity"/>
    <property type="evidence" value="ECO:0007669"/>
    <property type="project" value="InterPro"/>
</dbReference>
<dbReference type="EMBL" id="AY303801">
    <property type="protein sequence ID" value="AAQ75376.1"/>
    <property type="molecule type" value="mRNA"/>
</dbReference>
<protein>
    <submittedName>
        <fullName evidence="4">Transcription factor Ash2</fullName>
    </submittedName>
</protein>
<dbReference type="AlphaFoldDB" id="Q6W8W2"/>
<name>Q6W8W2_PODCA</name>
<feature type="region of interest" description="Disordered" evidence="2">
    <location>
        <begin position="146"/>
        <end position="179"/>
    </location>
</feature>
<evidence type="ECO:0000256" key="2">
    <source>
        <dbReference type="SAM" id="MobiDB-lite"/>
    </source>
</evidence>
<dbReference type="PROSITE" id="PS50888">
    <property type="entry name" value="BHLH"/>
    <property type="match status" value="1"/>
</dbReference>
<dbReference type="SUPFAM" id="SSF47459">
    <property type="entry name" value="HLH, helix-loop-helix DNA-binding domain"/>
    <property type="match status" value="1"/>
</dbReference>
<dbReference type="PANTHER" id="PTHR23349:SF108">
    <property type="entry name" value="BHLH DOMAIN-CONTAINING PROTEIN"/>
    <property type="match status" value="1"/>
</dbReference>